<dbReference type="AlphaFoldDB" id="A0AAW2BKK6"/>
<reference evidence="1 2" key="1">
    <citation type="submission" date="2024-01" db="EMBL/GenBank/DDBJ databases">
        <title>A telomere-to-telomere, gap-free genome of sweet tea (Lithocarpus litseifolius).</title>
        <authorList>
            <person name="Zhou J."/>
        </authorList>
    </citation>
    <scope>NUCLEOTIDE SEQUENCE [LARGE SCALE GENOMIC DNA]</scope>
    <source>
        <strain evidence="1">Zhou-2022a</strain>
        <tissue evidence="1">Leaf</tissue>
    </source>
</reference>
<proteinExistence type="predicted"/>
<organism evidence="1 2">
    <name type="scientific">Lithocarpus litseifolius</name>
    <dbReference type="NCBI Taxonomy" id="425828"/>
    <lineage>
        <taxon>Eukaryota</taxon>
        <taxon>Viridiplantae</taxon>
        <taxon>Streptophyta</taxon>
        <taxon>Embryophyta</taxon>
        <taxon>Tracheophyta</taxon>
        <taxon>Spermatophyta</taxon>
        <taxon>Magnoliopsida</taxon>
        <taxon>eudicotyledons</taxon>
        <taxon>Gunneridae</taxon>
        <taxon>Pentapetalae</taxon>
        <taxon>rosids</taxon>
        <taxon>fabids</taxon>
        <taxon>Fagales</taxon>
        <taxon>Fagaceae</taxon>
        <taxon>Lithocarpus</taxon>
    </lineage>
</organism>
<keyword evidence="2" id="KW-1185">Reference proteome</keyword>
<evidence type="ECO:0000313" key="2">
    <source>
        <dbReference type="Proteomes" id="UP001459277"/>
    </source>
</evidence>
<name>A0AAW2BKK6_9ROSI</name>
<sequence length="101" mass="11193">SFGDPFVDMGANTRLCFSVSNGTICCDRSSIHSDICVIKGDVRTHSASSSIFLYTSRDKNDFVNYGEREMSLKQWRSSGPEAYSSLEPTIWWTGPNIEAAS</sequence>
<gene>
    <name evidence="1" type="ORF">SO802_030465</name>
</gene>
<accession>A0AAW2BKK6</accession>
<dbReference type="Proteomes" id="UP001459277">
    <property type="component" value="Unassembled WGS sequence"/>
</dbReference>
<protein>
    <submittedName>
        <fullName evidence="1">Uncharacterized protein</fullName>
    </submittedName>
</protein>
<feature type="non-terminal residue" evidence="1">
    <location>
        <position position="1"/>
    </location>
</feature>
<dbReference type="EMBL" id="JAZDWU010000011">
    <property type="protein sequence ID" value="KAK9985514.1"/>
    <property type="molecule type" value="Genomic_DNA"/>
</dbReference>
<comment type="caution">
    <text evidence="1">The sequence shown here is derived from an EMBL/GenBank/DDBJ whole genome shotgun (WGS) entry which is preliminary data.</text>
</comment>
<evidence type="ECO:0000313" key="1">
    <source>
        <dbReference type="EMBL" id="KAK9985514.1"/>
    </source>
</evidence>